<dbReference type="GO" id="GO:0005615">
    <property type="term" value="C:extracellular space"/>
    <property type="evidence" value="ECO:0007669"/>
    <property type="project" value="InterPro"/>
</dbReference>
<feature type="domain" description="Serpin" evidence="2">
    <location>
        <begin position="6"/>
        <end position="332"/>
    </location>
</feature>
<protein>
    <submittedName>
        <fullName evidence="3">Serpin</fullName>
    </submittedName>
</protein>
<dbReference type="InterPro" id="IPR000215">
    <property type="entry name" value="Serpin_fam"/>
</dbReference>
<sequence length="334" mass="38892">MTNIVNNNYKDLLQNSECGSPLSATLIFSVIKELIEPGTSNNIFNVNNTFDANYLISLKNYFDSTHFGENEFKTENFVIVDNNYKITGDSENKIATLAKFKYDVFTDTSHQELNEFISEFTKNTINDFFKSSLINCRILMFNVSYFNAAWKNKFTKTQKENFTTSNNNIIEVDMMHCVEDSWYYENDQIQLYYKKYEDGTPNSIVFILPKEGPQSYDIDNLEHHVKETIMCRVDVKIPKFKQICEIEKDAILSLRVVKKDSEEEYSDHPITFHQKCVIEIDETKTCAAVATGLIAKCYTPPTKMNVVFHANKPFYYFIRNNYHKLVLFSGKYGF</sequence>
<dbReference type="GO" id="GO:0004867">
    <property type="term" value="F:serine-type endopeptidase inhibitor activity"/>
    <property type="evidence" value="ECO:0007669"/>
    <property type="project" value="InterPro"/>
</dbReference>
<dbReference type="InterPro" id="IPR036186">
    <property type="entry name" value="Serpin_sf"/>
</dbReference>
<dbReference type="EMBL" id="KY684103">
    <property type="protein sequence ID" value="ARF10165.1"/>
    <property type="molecule type" value="Genomic_DNA"/>
</dbReference>
<dbReference type="InterPro" id="IPR042178">
    <property type="entry name" value="Serpin_sf_1"/>
</dbReference>
<comment type="similarity">
    <text evidence="1">Belongs to the serpin family. Poxviruses subfamily.</text>
</comment>
<evidence type="ECO:0000256" key="1">
    <source>
        <dbReference type="ARBA" id="ARBA00008009"/>
    </source>
</evidence>
<name>A0A1V0SEL6_9VIRU</name>
<evidence type="ECO:0000313" key="3">
    <source>
        <dbReference type="EMBL" id="ARF10165.1"/>
    </source>
</evidence>
<dbReference type="Gene3D" id="3.30.497.10">
    <property type="entry name" value="Antithrombin, subunit I, domain 2"/>
    <property type="match status" value="1"/>
</dbReference>
<dbReference type="PANTHER" id="PTHR11461:SF211">
    <property type="entry name" value="GH10112P-RELATED"/>
    <property type="match status" value="1"/>
</dbReference>
<organism evidence="3">
    <name type="scientific">Hokovirus HKV1</name>
    <dbReference type="NCBI Taxonomy" id="1977638"/>
    <lineage>
        <taxon>Viruses</taxon>
        <taxon>Varidnaviria</taxon>
        <taxon>Bamfordvirae</taxon>
        <taxon>Nucleocytoviricota</taxon>
        <taxon>Megaviricetes</taxon>
        <taxon>Imitervirales</taxon>
        <taxon>Mimiviridae</taxon>
        <taxon>Klosneuvirinae</taxon>
        <taxon>Hokovirus</taxon>
    </lineage>
</organism>
<evidence type="ECO:0000259" key="2">
    <source>
        <dbReference type="SMART" id="SM00093"/>
    </source>
</evidence>
<dbReference type="SMART" id="SM00093">
    <property type="entry name" value="SERPIN"/>
    <property type="match status" value="1"/>
</dbReference>
<dbReference type="Pfam" id="PF00079">
    <property type="entry name" value="Serpin"/>
    <property type="match status" value="1"/>
</dbReference>
<dbReference type="PROSITE" id="PS00284">
    <property type="entry name" value="SERPIN"/>
    <property type="match status" value="1"/>
</dbReference>
<dbReference type="Gene3D" id="2.30.39.10">
    <property type="entry name" value="Alpha-1-antitrypsin, domain 1"/>
    <property type="match status" value="1"/>
</dbReference>
<dbReference type="CDD" id="cd00172">
    <property type="entry name" value="serpin"/>
    <property type="match status" value="1"/>
</dbReference>
<reference evidence="3" key="1">
    <citation type="journal article" date="2017" name="Science">
        <title>Giant viruses with an expanded complement of translation system components.</title>
        <authorList>
            <person name="Schulz F."/>
            <person name="Yutin N."/>
            <person name="Ivanova N.N."/>
            <person name="Ortega D.R."/>
            <person name="Lee T.K."/>
            <person name="Vierheilig J."/>
            <person name="Daims H."/>
            <person name="Horn M."/>
            <person name="Wagner M."/>
            <person name="Jensen G.J."/>
            <person name="Kyrpides N.C."/>
            <person name="Koonin E.V."/>
            <person name="Woyke T."/>
        </authorList>
    </citation>
    <scope>NUCLEOTIDE SEQUENCE</scope>
    <source>
        <strain evidence="3">HKV1</strain>
    </source>
</reference>
<accession>A0A1V0SEL6</accession>
<gene>
    <name evidence="3" type="ORF">Hokovirus_1_44</name>
</gene>
<proteinExistence type="inferred from homology"/>
<dbReference type="InterPro" id="IPR023795">
    <property type="entry name" value="Serpin_CS"/>
</dbReference>
<dbReference type="InterPro" id="IPR023796">
    <property type="entry name" value="Serpin_dom"/>
</dbReference>
<dbReference type="SUPFAM" id="SSF56574">
    <property type="entry name" value="Serpins"/>
    <property type="match status" value="1"/>
</dbReference>
<dbReference type="InterPro" id="IPR042185">
    <property type="entry name" value="Serpin_sf_2"/>
</dbReference>
<dbReference type="PANTHER" id="PTHR11461">
    <property type="entry name" value="SERINE PROTEASE INHIBITOR, SERPIN"/>
    <property type="match status" value="1"/>
</dbReference>